<dbReference type="Proteomes" id="UP000050794">
    <property type="component" value="Unassembled WGS sequence"/>
</dbReference>
<protein>
    <submittedName>
        <fullName evidence="3">DB domain-containing protein</fullName>
    </submittedName>
</protein>
<dbReference type="AlphaFoldDB" id="A0A183UAI6"/>
<evidence type="ECO:0000313" key="3">
    <source>
        <dbReference type="WBParaSite" id="TCNE_0000550601-mRNA-1"/>
    </source>
</evidence>
<proteinExistence type="predicted"/>
<dbReference type="EMBL" id="UYWY01019363">
    <property type="protein sequence ID" value="VDM36666.1"/>
    <property type="molecule type" value="Genomic_DNA"/>
</dbReference>
<evidence type="ECO:0000313" key="2">
    <source>
        <dbReference type="Proteomes" id="UP000050794"/>
    </source>
</evidence>
<sequence length="191" mass="21025">MERMCTCDEVRPCKDNAINSVIPCSDRCQKHAEEAGANYVMLRDCILEYRPQIVQAIECVTQELSNTCSAGPTDMQVPKRYAIGMELAFVEEISSMLTAVGVHDQVVQFIAIGRKFGHCLQDCIERETNRCADADGCELNLPSDNQIVQVVKNCAIRSGVFTTSVVQSLCECAVRSGVSSLNDICPRLVVQ</sequence>
<reference evidence="1 2" key="2">
    <citation type="submission" date="2018-11" db="EMBL/GenBank/DDBJ databases">
        <authorList>
            <consortium name="Pathogen Informatics"/>
        </authorList>
    </citation>
    <scope>NUCLEOTIDE SEQUENCE [LARGE SCALE GENOMIC DNA]</scope>
</reference>
<dbReference type="PANTHER" id="PTHR34401">
    <property type="entry name" value="PROTEIN CBG12388-RELATED"/>
    <property type="match status" value="1"/>
</dbReference>
<gene>
    <name evidence="1" type="ORF">TCNE_LOCUS5506</name>
</gene>
<dbReference type="PANTHER" id="PTHR34401:SF3">
    <property type="entry name" value="DB DOMAIN-CONTAINING PROTEIN"/>
    <property type="match status" value="1"/>
</dbReference>
<reference evidence="3" key="1">
    <citation type="submission" date="2016-06" db="UniProtKB">
        <authorList>
            <consortium name="WormBaseParasite"/>
        </authorList>
    </citation>
    <scope>IDENTIFICATION</scope>
</reference>
<evidence type="ECO:0000313" key="1">
    <source>
        <dbReference type="EMBL" id="VDM36666.1"/>
    </source>
</evidence>
<dbReference type="WBParaSite" id="TCNE_0000550601-mRNA-1">
    <property type="protein sequence ID" value="TCNE_0000550601-mRNA-1"/>
    <property type="gene ID" value="TCNE_0000550601"/>
</dbReference>
<organism evidence="2 3">
    <name type="scientific">Toxocara canis</name>
    <name type="common">Canine roundworm</name>
    <dbReference type="NCBI Taxonomy" id="6265"/>
    <lineage>
        <taxon>Eukaryota</taxon>
        <taxon>Metazoa</taxon>
        <taxon>Ecdysozoa</taxon>
        <taxon>Nematoda</taxon>
        <taxon>Chromadorea</taxon>
        <taxon>Rhabditida</taxon>
        <taxon>Spirurina</taxon>
        <taxon>Ascaridomorpha</taxon>
        <taxon>Ascaridoidea</taxon>
        <taxon>Toxocaridae</taxon>
        <taxon>Toxocara</taxon>
    </lineage>
</organism>
<accession>A0A183UAI6</accession>
<name>A0A183UAI6_TOXCA</name>
<keyword evidence="2" id="KW-1185">Reference proteome</keyword>